<evidence type="ECO:0000313" key="3">
    <source>
        <dbReference type="Proteomes" id="UP000886998"/>
    </source>
</evidence>
<dbReference type="EMBL" id="BMAV01027287">
    <property type="protein sequence ID" value="GFS57848.1"/>
    <property type="molecule type" value="Genomic_DNA"/>
</dbReference>
<gene>
    <name evidence="2" type="ORF">TNIN_280421</name>
</gene>
<evidence type="ECO:0000313" key="2">
    <source>
        <dbReference type="EMBL" id="GFS57848.1"/>
    </source>
</evidence>
<reference evidence="2" key="1">
    <citation type="submission" date="2020-08" db="EMBL/GenBank/DDBJ databases">
        <title>Multicomponent nature underlies the extraordinary mechanical properties of spider dragline silk.</title>
        <authorList>
            <person name="Kono N."/>
            <person name="Nakamura H."/>
            <person name="Mori M."/>
            <person name="Yoshida Y."/>
            <person name="Ohtoshi R."/>
            <person name="Malay A.D."/>
            <person name="Moran D.A.P."/>
            <person name="Tomita M."/>
            <person name="Numata K."/>
            <person name="Arakawa K."/>
        </authorList>
    </citation>
    <scope>NUCLEOTIDE SEQUENCE</scope>
</reference>
<feature type="region of interest" description="Disordered" evidence="1">
    <location>
        <begin position="64"/>
        <end position="138"/>
    </location>
</feature>
<name>A0A8X6MJK4_9ARAC</name>
<feature type="compositionally biased region" description="Polar residues" evidence="1">
    <location>
        <begin position="94"/>
        <end position="117"/>
    </location>
</feature>
<evidence type="ECO:0000256" key="1">
    <source>
        <dbReference type="SAM" id="MobiDB-lite"/>
    </source>
</evidence>
<proteinExistence type="predicted"/>
<dbReference type="AlphaFoldDB" id="A0A8X6MJK4"/>
<organism evidence="2 3">
    <name type="scientific">Trichonephila inaurata madagascariensis</name>
    <dbReference type="NCBI Taxonomy" id="2747483"/>
    <lineage>
        <taxon>Eukaryota</taxon>
        <taxon>Metazoa</taxon>
        <taxon>Ecdysozoa</taxon>
        <taxon>Arthropoda</taxon>
        <taxon>Chelicerata</taxon>
        <taxon>Arachnida</taxon>
        <taxon>Araneae</taxon>
        <taxon>Araneomorphae</taxon>
        <taxon>Entelegynae</taxon>
        <taxon>Araneoidea</taxon>
        <taxon>Nephilidae</taxon>
        <taxon>Trichonephila</taxon>
        <taxon>Trichonephila inaurata</taxon>
    </lineage>
</organism>
<keyword evidence="3" id="KW-1185">Reference proteome</keyword>
<protein>
    <submittedName>
        <fullName evidence="2">Uncharacterized protein</fullName>
    </submittedName>
</protein>
<feature type="compositionally biased region" description="Basic residues" evidence="1">
    <location>
        <begin position="75"/>
        <end position="93"/>
    </location>
</feature>
<dbReference type="Proteomes" id="UP000886998">
    <property type="component" value="Unassembled WGS sequence"/>
</dbReference>
<sequence>MNRMKQKQIIYPPSNAVLQRFNLRHSREGKLFCRYTRRIFQRKQDAIQHTHIAKINRAVRTYLGNNPATHIPRGSLRRYPRPQKQKSSRKGQCQKHSPQIATTTSLKSSTDVSPTTTSRKHGNMELSQSSPTPEKMIN</sequence>
<comment type="caution">
    <text evidence="2">The sequence shown here is derived from an EMBL/GenBank/DDBJ whole genome shotgun (WGS) entry which is preliminary data.</text>
</comment>
<accession>A0A8X6MJK4</accession>